<proteinExistence type="predicted"/>
<dbReference type="EMBL" id="FNBM01000002">
    <property type="protein sequence ID" value="SDF22873.1"/>
    <property type="molecule type" value="Genomic_DNA"/>
</dbReference>
<gene>
    <name evidence="2" type="ORF">SAMN05216381_1078</name>
</gene>
<keyword evidence="1" id="KW-0472">Membrane</keyword>
<protein>
    <submittedName>
        <fullName evidence="2">Phage holin</fullName>
    </submittedName>
</protein>
<keyword evidence="1" id="KW-1133">Transmembrane helix</keyword>
<dbReference type="InterPro" id="IPR032637">
    <property type="entry name" value="Phage_holin-like"/>
</dbReference>
<dbReference type="Proteomes" id="UP000243378">
    <property type="component" value="Unassembled WGS sequence"/>
</dbReference>
<feature type="transmembrane region" description="Helical" evidence="1">
    <location>
        <begin position="55"/>
        <end position="72"/>
    </location>
</feature>
<evidence type="ECO:0000256" key="1">
    <source>
        <dbReference type="SAM" id="Phobius"/>
    </source>
</evidence>
<feature type="transmembrane region" description="Helical" evidence="1">
    <location>
        <begin position="30"/>
        <end position="48"/>
    </location>
</feature>
<sequence>MSEPLSGLALCGLGAMACLGGILAGADGNAATGALCGALVFVIARPDLKGAARVALFFVSLVMGYLFSPALGELEVWGMRPFAFPGPAAFAASAMVVGVTMAWIKKREAPVSSGGFNG</sequence>
<dbReference type="AlphaFoldDB" id="A0A1G7JDA9"/>
<evidence type="ECO:0000313" key="2">
    <source>
        <dbReference type="EMBL" id="SDF22873.1"/>
    </source>
</evidence>
<evidence type="ECO:0000313" key="3">
    <source>
        <dbReference type="Proteomes" id="UP000243378"/>
    </source>
</evidence>
<name>A0A1G7JDA9_9GAMM</name>
<reference evidence="2 3" key="1">
    <citation type="submission" date="2016-10" db="EMBL/GenBank/DDBJ databases">
        <authorList>
            <person name="de Groot N.N."/>
        </authorList>
    </citation>
    <scope>NUCLEOTIDE SEQUENCE [LARGE SCALE GENOMIC DNA]</scope>
    <source>
        <strain evidence="2 3">LMG 25475</strain>
    </source>
</reference>
<dbReference type="RefSeq" id="WP_092365576.1">
    <property type="nucleotide sequence ID" value="NZ_FNBM01000002.1"/>
</dbReference>
<dbReference type="Pfam" id="PF16931">
    <property type="entry name" value="Phage_holin_8"/>
    <property type="match status" value="1"/>
</dbReference>
<feature type="transmembrane region" description="Helical" evidence="1">
    <location>
        <begin position="84"/>
        <end position="104"/>
    </location>
</feature>
<dbReference type="OrthoDB" id="6906038at2"/>
<dbReference type="STRING" id="640205.SAMN05216381_1078"/>
<organism evidence="2 3">
    <name type="scientific">Phytopseudomonas seleniipraecipitans</name>
    <dbReference type="NCBI Taxonomy" id="640205"/>
    <lineage>
        <taxon>Bacteria</taxon>
        <taxon>Pseudomonadati</taxon>
        <taxon>Pseudomonadota</taxon>
        <taxon>Gammaproteobacteria</taxon>
        <taxon>Pseudomonadales</taxon>
        <taxon>Pseudomonadaceae</taxon>
        <taxon>Phytopseudomonas</taxon>
    </lineage>
</organism>
<keyword evidence="1" id="KW-0812">Transmembrane</keyword>
<accession>A0A1G7JDA9</accession>